<reference evidence="2 3" key="1">
    <citation type="submission" date="2017-07" db="EMBL/GenBank/DDBJ databases">
        <title>Amycolatopsis antarcticus sp. nov., isolated from the surface of an Antarcticus brown macroalga.</title>
        <authorList>
            <person name="Wang J."/>
            <person name="Leiva S."/>
            <person name="Huang J."/>
            <person name="Huang Y."/>
        </authorList>
    </citation>
    <scope>NUCLEOTIDE SEQUENCE [LARGE SCALE GENOMIC DNA]</scope>
    <source>
        <strain evidence="2 3">AU-G6</strain>
    </source>
</reference>
<organism evidence="2 3">
    <name type="scientific">Amycolatopsis antarctica</name>
    <dbReference type="NCBI Taxonomy" id="1854586"/>
    <lineage>
        <taxon>Bacteria</taxon>
        <taxon>Bacillati</taxon>
        <taxon>Actinomycetota</taxon>
        <taxon>Actinomycetes</taxon>
        <taxon>Pseudonocardiales</taxon>
        <taxon>Pseudonocardiaceae</taxon>
        <taxon>Amycolatopsis</taxon>
    </lineage>
</organism>
<dbReference type="EC" id="4.2.1.17" evidence="2"/>
<dbReference type="SUPFAM" id="SSF52096">
    <property type="entry name" value="ClpP/crotonase"/>
    <property type="match status" value="1"/>
</dbReference>
<dbReference type="NCBIfam" id="NF005126">
    <property type="entry name" value="PRK06563.1"/>
    <property type="match status" value="1"/>
</dbReference>
<dbReference type="InterPro" id="IPR014748">
    <property type="entry name" value="Enoyl-CoA_hydra_C"/>
</dbReference>
<dbReference type="RefSeq" id="WP_094865624.1">
    <property type="nucleotide sequence ID" value="NZ_NKYE01000021.1"/>
</dbReference>
<dbReference type="FunCoup" id="A0A263CWJ4">
    <property type="interactions" value="51"/>
</dbReference>
<proteinExistence type="inferred from homology"/>
<keyword evidence="3" id="KW-1185">Reference proteome</keyword>
<dbReference type="InParanoid" id="A0A263CWJ4"/>
<dbReference type="PANTHER" id="PTHR43802:SF1">
    <property type="entry name" value="IP11341P-RELATED"/>
    <property type="match status" value="1"/>
</dbReference>
<dbReference type="OrthoDB" id="9777711at2"/>
<dbReference type="InterPro" id="IPR001753">
    <property type="entry name" value="Enoyl-CoA_hydra/iso"/>
</dbReference>
<dbReference type="Gene3D" id="3.90.226.10">
    <property type="entry name" value="2-enoyl-CoA Hydratase, Chain A, domain 1"/>
    <property type="match status" value="1"/>
</dbReference>
<dbReference type="InterPro" id="IPR029045">
    <property type="entry name" value="ClpP/crotonase-like_dom_sf"/>
</dbReference>
<dbReference type="AlphaFoldDB" id="A0A263CWJ4"/>
<dbReference type="EMBL" id="NKYE01000021">
    <property type="protein sequence ID" value="OZM70328.1"/>
    <property type="molecule type" value="Genomic_DNA"/>
</dbReference>
<comment type="caution">
    <text evidence="2">The sequence shown here is derived from an EMBL/GenBank/DDBJ whole genome shotgun (WGS) entry which is preliminary data.</text>
</comment>
<dbReference type="PANTHER" id="PTHR43802">
    <property type="entry name" value="ENOYL-COA HYDRATASE"/>
    <property type="match status" value="1"/>
</dbReference>
<dbReference type="Proteomes" id="UP000242444">
    <property type="component" value="Unassembled WGS sequence"/>
</dbReference>
<keyword evidence="2" id="KW-0456">Lyase</keyword>
<protein>
    <submittedName>
        <fullName evidence="2">Enoyl-CoA hydratase</fullName>
        <ecNumber evidence="2">4.2.1.17</ecNumber>
    </submittedName>
</protein>
<evidence type="ECO:0000313" key="3">
    <source>
        <dbReference type="Proteomes" id="UP000242444"/>
    </source>
</evidence>
<dbReference type="Gene3D" id="1.10.12.10">
    <property type="entry name" value="Lyase 2-enoyl-coa Hydratase, Chain A, domain 2"/>
    <property type="match status" value="1"/>
</dbReference>
<accession>A0A263CWJ4</accession>
<dbReference type="CDD" id="cd06558">
    <property type="entry name" value="crotonase-like"/>
    <property type="match status" value="1"/>
</dbReference>
<evidence type="ECO:0000256" key="1">
    <source>
        <dbReference type="ARBA" id="ARBA00005254"/>
    </source>
</evidence>
<dbReference type="GO" id="GO:0004300">
    <property type="term" value="F:enoyl-CoA hydratase activity"/>
    <property type="evidence" value="ECO:0007669"/>
    <property type="project" value="UniProtKB-EC"/>
</dbReference>
<comment type="similarity">
    <text evidence="1">Belongs to the enoyl-CoA hydratase/isomerase family.</text>
</comment>
<gene>
    <name evidence="2" type="ORF">CFN78_25735</name>
</gene>
<sequence length="262" mass="27765">MTHRVTVERDGHVMLIGIDRAAKRNAWDLQTIAEVGAAYDRLAEDEEARVAVLFGHGDHFSAGLDLADVFPAVAEHGPDALSGDGRHDPFGLWKEPVGKPVVLAVQGIAYTLSIELALACDIVVAADDVRFRQLEIGRGILPFGGATLRAPAQLGWGNAMRFLLTGEEFGAEEAHRIGLVQEVVPAGEQFDRAVALAKVIAAQAPLGVAGTLANARVALRSGSERAAAEHLKGVLPGVVASEDAAEGVQSFVERREARFTGR</sequence>
<dbReference type="Pfam" id="PF00378">
    <property type="entry name" value="ECH_1"/>
    <property type="match status" value="1"/>
</dbReference>
<name>A0A263CWJ4_9PSEU</name>
<evidence type="ECO:0000313" key="2">
    <source>
        <dbReference type="EMBL" id="OZM70328.1"/>
    </source>
</evidence>